<evidence type="ECO:0000256" key="1">
    <source>
        <dbReference type="SAM" id="MobiDB-lite"/>
    </source>
</evidence>
<accession>K5W6Q0</accession>
<name>K5W6Q0_PHACS</name>
<reference evidence="2 3" key="1">
    <citation type="journal article" date="2012" name="BMC Genomics">
        <title>Comparative genomics of the white-rot fungi, Phanerochaete carnosa and P. chrysosporium, to elucidate the genetic basis of the distinct wood types they colonize.</title>
        <authorList>
            <person name="Suzuki H."/>
            <person name="MacDonald J."/>
            <person name="Syed K."/>
            <person name="Salamov A."/>
            <person name="Hori C."/>
            <person name="Aerts A."/>
            <person name="Henrissat B."/>
            <person name="Wiebenga A."/>
            <person name="vanKuyk P.A."/>
            <person name="Barry K."/>
            <person name="Lindquist E."/>
            <person name="LaButti K."/>
            <person name="Lapidus A."/>
            <person name="Lucas S."/>
            <person name="Coutinho P."/>
            <person name="Gong Y."/>
            <person name="Samejima M."/>
            <person name="Mahadevan R."/>
            <person name="Abou-Zaid M."/>
            <person name="de Vries R.P."/>
            <person name="Igarashi K."/>
            <person name="Yadav J.S."/>
            <person name="Grigoriev I.V."/>
            <person name="Master E.R."/>
        </authorList>
    </citation>
    <scope>NUCLEOTIDE SEQUENCE [LARGE SCALE GENOMIC DNA]</scope>
    <source>
        <strain evidence="2 3">HHB-10118-sp</strain>
    </source>
</reference>
<dbReference type="OrthoDB" id="1431247at2759"/>
<organism evidence="2 3">
    <name type="scientific">Phanerochaete carnosa (strain HHB-10118-sp)</name>
    <name type="common">White-rot fungus</name>
    <name type="synonym">Peniophora carnosa</name>
    <dbReference type="NCBI Taxonomy" id="650164"/>
    <lineage>
        <taxon>Eukaryota</taxon>
        <taxon>Fungi</taxon>
        <taxon>Dikarya</taxon>
        <taxon>Basidiomycota</taxon>
        <taxon>Agaricomycotina</taxon>
        <taxon>Agaricomycetes</taxon>
        <taxon>Polyporales</taxon>
        <taxon>Phanerochaetaceae</taxon>
        <taxon>Phanerochaete</taxon>
    </lineage>
</organism>
<dbReference type="EMBL" id="JH930473">
    <property type="protein sequence ID" value="EKM54634.1"/>
    <property type="molecule type" value="Genomic_DNA"/>
</dbReference>
<feature type="compositionally biased region" description="Polar residues" evidence="1">
    <location>
        <begin position="172"/>
        <end position="191"/>
    </location>
</feature>
<keyword evidence="3" id="KW-1185">Reference proteome</keyword>
<protein>
    <recommendedName>
        <fullName evidence="4">SHSP domain-containing protein</fullName>
    </recommendedName>
</protein>
<feature type="compositionally biased region" description="Polar residues" evidence="1">
    <location>
        <begin position="154"/>
        <end position="163"/>
    </location>
</feature>
<feature type="compositionally biased region" description="Polar residues" evidence="1">
    <location>
        <begin position="110"/>
        <end position="120"/>
    </location>
</feature>
<dbReference type="AlphaFoldDB" id="K5W6Q0"/>
<feature type="region of interest" description="Disordered" evidence="1">
    <location>
        <begin position="214"/>
        <end position="235"/>
    </location>
</feature>
<dbReference type="GeneID" id="18917163"/>
<dbReference type="InParanoid" id="K5W6Q0"/>
<gene>
    <name evidence="2" type="ORF">PHACADRAFT_258626</name>
</gene>
<dbReference type="HOGENOM" id="CLU_943673_0_0_1"/>
<evidence type="ECO:0008006" key="4">
    <source>
        <dbReference type="Google" id="ProtNLM"/>
    </source>
</evidence>
<evidence type="ECO:0000313" key="2">
    <source>
        <dbReference type="EMBL" id="EKM54634.1"/>
    </source>
</evidence>
<feature type="region of interest" description="Disordered" evidence="1">
    <location>
        <begin position="1"/>
        <end position="194"/>
    </location>
</feature>
<dbReference type="KEGG" id="pco:PHACADRAFT_258626"/>
<feature type="compositionally biased region" description="Low complexity" evidence="1">
    <location>
        <begin position="33"/>
        <end position="62"/>
    </location>
</feature>
<evidence type="ECO:0000313" key="3">
    <source>
        <dbReference type="Proteomes" id="UP000008370"/>
    </source>
</evidence>
<dbReference type="Proteomes" id="UP000008370">
    <property type="component" value="Unassembled WGS sequence"/>
</dbReference>
<dbReference type="RefSeq" id="XP_007397321.1">
    <property type="nucleotide sequence ID" value="XM_007397259.1"/>
</dbReference>
<proteinExistence type="predicted"/>
<sequence>MPSEIHDVSHSPSSSCILTHDGAEDASSPTKGAPSEITSSPPSPSASIVIEQQRSQSQSPSEDSMDTSDDMPSPPVPARIESRAPERHQHHQYRRSMASPVQLYGRPLSASDTPSPTQIYSPRPVRAAPPPDPNTRGSTQSLPLPMNTPYHTLPSIQGSSTGTALEGEQASKPPSTSSISPRTYPQASTSRRPAYMVQEVVPRADPPDWLREYSESRRNLSPSSVDGRAILQPQPPTVLTPPPPLQGGAPHESFLSHAPPPQDSYIAVETGPTDYHLLVRLPGYVRDSMCVLCFT</sequence>